<feature type="compositionally biased region" description="Low complexity" evidence="1">
    <location>
        <begin position="981"/>
        <end position="993"/>
    </location>
</feature>
<dbReference type="AlphaFoldDB" id="A0A409YJI0"/>
<reference evidence="4 5" key="1">
    <citation type="journal article" date="2018" name="Evol. Lett.">
        <title>Horizontal gene cluster transfer increased hallucinogenic mushroom diversity.</title>
        <authorList>
            <person name="Reynolds H.T."/>
            <person name="Vijayakumar V."/>
            <person name="Gluck-Thaler E."/>
            <person name="Korotkin H.B."/>
            <person name="Matheny P.B."/>
            <person name="Slot J.C."/>
        </authorList>
    </citation>
    <scope>NUCLEOTIDE SEQUENCE [LARGE SCALE GENOMIC DNA]</scope>
    <source>
        <strain evidence="4 5">SRW20</strain>
    </source>
</reference>
<feature type="region of interest" description="Disordered" evidence="1">
    <location>
        <begin position="966"/>
        <end position="999"/>
    </location>
</feature>
<dbReference type="Gene3D" id="2.30.29.30">
    <property type="entry name" value="Pleckstrin-homology domain (PH domain)/Phosphotyrosine-binding domain (PTB)"/>
    <property type="match status" value="1"/>
</dbReference>
<dbReference type="PANTHER" id="PTHR10663">
    <property type="entry name" value="GUANYL-NUCLEOTIDE EXCHANGE FACTOR"/>
    <property type="match status" value="1"/>
</dbReference>
<feature type="region of interest" description="Disordered" evidence="1">
    <location>
        <begin position="1"/>
        <end position="144"/>
    </location>
</feature>
<proteinExistence type="predicted"/>
<dbReference type="InterPro" id="IPR011993">
    <property type="entry name" value="PH-like_dom_sf"/>
</dbReference>
<dbReference type="GO" id="GO:0005085">
    <property type="term" value="F:guanyl-nucleotide exchange factor activity"/>
    <property type="evidence" value="ECO:0007669"/>
    <property type="project" value="InterPro"/>
</dbReference>
<protein>
    <recommendedName>
        <fullName evidence="6">SEC7 domain-containing protein</fullName>
    </recommendedName>
</protein>
<comment type="caution">
    <text evidence="4">The sequence shown here is derived from an EMBL/GenBank/DDBJ whole genome shotgun (WGS) entry which is preliminary data.</text>
</comment>
<dbReference type="InterPro" id="IPR023394">
    <property type="entry name" value="Sec7_C_sf"/>
</dbReference>
<name>A0A409YJI0_9AGAR</name>
<dbReference type="EMBL" id="NHYE01000767">
    <property type="protein sequence ID" value="PPR03152.1"/>
    <property type="molecule type" value="Genomic_DNA"/>
</dbReference>
<accession>A0A409YJI0</accession>
<organism evidence="4 5">
    <name type="scientific">Gymnopilus dilepis</name>
    <dbReference type="NCBI Taxonomy" id="231916"/>
    <lineage>
        <taxon>Eukaryota</taxon>
        <taxon>Fungi</taxon>
        <taxon>Dikarya</taxon>
        <taxon>Basidiomycota</taxon>
        <taxon>Agaricomycotina</taxon>
        <taxon>Agaricomycetes</taxon>
        <taxon>Agaricomycetidae</taxon>
        <taxon>Agaricales</taxon>
        <taxon>Agaricineae</taxon>
        <taxon>Hymenogastraceae</taxon>
        <taxon>Gymnopilus</taxon>
    </lineage>
</organism>
<dbReference type="SMART" id="SM00222">
    <property type="entry name" value="Sec7"/>
    <property type="match status" value="1"/>
</dbReference>
<dbReference type="GO" id="GO:0032012">
    <property type="term" value="P:regulation of ARF protein signal transduction"/>
    <property type="evidence" value="ECO:0007669"/>
    <property type="project" value="InterPro"/>
</dbReference>
<evidence type="ECO:0000256" key="1">
    <source>
        <dbReference type="SAM" id="MobiDB-lite"/>
    </source>
</evidence>
<feature type="compositionally biased region" description="Low complexity" evidence="1">
    <location>
        <begin position="1183"/>
        <end position="1195"/>
    </location>
</feature>
<evidence type="ECO:0000259" key="3">
    <source>
        <dbReference type="PROSITE" id="PS50190"/>
    </source>
</evidence>
<evidence type="ECO:0008006" key="6">
    <source>
        <dbReference type="Google" id="ProtNLM"/>
    </source>
</evidence>
<dbReference type="InterPro" id="IPR035999">
    <property type="entry name" value="Sec7_dom_sf"/>
</dbReference>
<feature type="region of interest" description="Disordered" evidence="1">
    <location>
        <begin position="242"/>
        <end position="298"/>
    </location>
</feature>
<evidence type="ECO:0000259" key="2">
    <source>
        <dbReference type="PROSITE" id="PS50003"/>
    </source>
</evidence>
<feature type="compositionally biased region" description="Low complexity" evidence="1">
    <location>
        <begin position="1131"/>
        <end position="1150"/>
    </location>
</feature>
<feature type="compositionally biased region" description="Polar residues" evidence="1">
    <location>
        <begin position="284"/>
        <end position="293"/>
    </location>
</feature>
<dbReference type="PANTHER" id="PTHR10663:SF405">
    <property type="entry name" value="ARF GUANINE NUCLEOTIDE EXCHANGE FACTOR SYT1"/>
    <property type="match status" value="1"/>
</dbReference>
<dbReference type="Pfam" id="PF00169">
    <property type="entry name" value="PH"/>
    <property type="match status" value="1"/>
</dbReference>
<dbReference type="Gene3D" id="1.10.1000.11">
    <property type="entry name" value="Arf Nucleotide-binding Site Opener,domain 2"/>
    <property type="match status" value="1"/>
</dbReference>
<feature type="compositionally biased region" description="Low complexity" evidence="1">
    <location>
        <begin position="82"/>
        <end position="95"/>
    </location>
</feature>
<dbReference type="SUPFAM" id="SSF50729">
    <property type="entry name" value="PH domain-like"/>
    <property type="match status" value="1"/>
</dbReference>
<sequence>MDTLASGSRKADIDAPPPYDQNPNSPLLLAETRTTRTEIVTTTTTETTTHFLSLPPWRKPSRSQAPAEQPCDADDTSPRQTSGSSLKSPSSSLFLDKALPPIPTPEPVDDDQSAFNAQYTPATATFTHSEMRPENKARSRKASAGTAALAHAALGLGLPHASIALPRPQVNVIPFTSASSSSSSPTVPSPTVRRVKSLHRLQKSQSFEGREALEESNNSLNPERRRRGLSFSATSFLNMGNLDVKGKGKESPAVAVEAESPRAIRKSLSRKGSFWNRKKDSKPSEPQASNPSKEVQGDTYIILPPLPPVYQTSPFDMAEFSHMPRTSSDRTTARSDSLSAGPRSHNPALGSPRLTSAVSSPPWPNAPQKSANVPADPGSSKVNFSGVPKPRRQTSTPFLHRLSLGVFSLGDESPTLSASGSRSQILGSPVPRHSTQRQDTPVPRPLEGNAESPEIYLSRLKSAVSRAEVAGILASSPDPFYSRALRVYIDQFEFRDIPLDVALRKLLMEVGLPRETQQIDRVMEAFASRYMGCNSDIFTSEDHPYILAFSLIMLHTDAFNPSNKRKMSKADYIRNTKLPGIPTEILDCFFDNIVFAPFIFIEDPVDFNGQPGLLSDVKRPVSMAIDNHASIPSPSPSNMLEPLRVDVGSYVPLDNPFTYEGTSGAWNEQDLHEAFTNASIVEVEPASDNRTMNSFSLNASGKSGTPTQSSSKEFLGLPRSSVEKLSLKVSKVGLLNRKDDVLEGGRKSANRKWKSWSVILTGSQLLFFRDPSWPSTFSPASASSEHLAPRTGSSFRPDESFSLKDSIAIYDRLYTKYKNTFRFILPDGRQMLLQAADEKDLNEWISRINYASTFKSTGVKMRPPGLSGEDALLTGVAAATSHLHDMQKRPDLPRRRSWDSNAPSVLMDMLSGSPPRPRLTRRVTVASSNTEFDSDVPIAPEVDGAEQFKATFDRVKAHLAAESVASLHNESHVSETDSDPSESPASSPRSFDSTDSRLPSRSRIIESKIRELDSKIAVSQSQLESDLRLVRNIAILTPFQKSTRARLATAVQNIGKRITQVRLELEKLKCHRVVLRRDLASEGRSWNRSQRVALRVARETLRNRSRPSTASGIPTMTFSALDGSQCAEDTSPSSHSSAAASPRPASSTSGSFHSAVDFGLGWPSSDEMVLLGSKGGSHGGFDSSLSSLTSVQSPSKGHESRERTLSLASSTHHHESNRADTEGEEIAEAWNQTRCAKRVSLIQVPSDIQMTLRVKGSKGP</sequence>
<dbReference type="InterPro" id="IPR001849">
    <property type="entry name" value="PH_domain"/>
</dbReference>
<feature type="compositionally biased region" description="Polar residues" evidence="1">
    <location>
        <begin position="414"/>
        <end position="426"/>
    </location>
</feature>
<feature type="compositionally biased region" description="Polar residues" evidence="1">
    <location>
        <begin position="691"/>
        <end position="712"/>
    </location>
</feature>
<feature type="region of interest" description="Disordered" evidence="1">
    <location>
        <begin position="691"/>
        <end position="715"/>
    </location>
</feature>
<feature type="region of interest" description="Disordered" evidence="1">
    <location>
        <begin position="1182"/>
        <end position="1223"/>
    </location>
</feature>
<dbReference type="Pfam" id="PF01369">
    <property type="entry name" value="Sec7"/>
    <property type="match status" value="1"/>
</dbReference>
<dbReference type="PROSITE" id="PS50190">
    <property type="entry name" value="SEC7"/>
    <property type="match status" value="1"/>
</dbReference>
<dbReference type="CDD" id="cd00171">
    <property type="entry name" value="Sec7"/>
    <property type="match status" value="1"/>
</dbReference>
<feature type="region of interest" description="Disordered" evidence="1">
    <location>
        <begin position="413"/>
        <end position="450"/>
    </location>
</feature>
<evidence type="ECO:0000313" key="4">
    <source>
        <dbReference type="EMBL" id="PPR03152.1"/>
    </source>
</evidence>
<feature type="region of interest" description="Disordered" evidence="1">
    <location>
        <begin position="1123"/>
        <end position="1150"/>
    </location>
</feature>
<keyword evidence="5" id="KW-1185">Reference proteome</keyword>
<evidence type="ECO:0000313" key="5">
    <source>
        <dbReference type="Proteomes" id="UP000284706"/>
    </source>
</evidence>
<feature type="region of interest" description="Disordered" evidence="1">
    <location>
        <begin position="320"/>
        <end position="395"/>
    </location>
</feature>
<dbReference type="InterPro" id="IPR000904">
    <property type="entry name" value="Sec7_dom"/>
</dbReference>
<dbReference type="Proteomes" id="UP000284706">
    <property type="component" value="Unassembled WGS sequence"/>
</dbReference>
<feature type="domain" description="SEC7" evidence="3">
    <location>
        <begin position="456"/>
        <end position="596"/>
    </location>
</feature>
<feature type="domain" description="PH" evidence="2">
    <location>
        <begin position="728"/>
        <end position="853"/>
    </location>
</feature>
<dbReference type="PROSITE" id="PS50003">
    <property type="entry name" value="PH_DOMAIN"/>
    <property type="match status" value="1"/>
</dbReference>
<feature type="compositionally biased region" description="Basic and acidic residues" evidence="1">
    <location>
        <begin position="1212"/>
        <end position="1221"/>
    </location>
</feature>
<dbReference type="SUPFAM" id="SSF48425">
    <property type="entry name" value="Sec7 domain"/>
    <property type="match status" value="1"/>
</dbReference>
<feature type="region of interest" description="Disordered" evidence="1">
    <location>
        <begin position="201"/>
        <end position="226"/>
    </location>
</feature>
<dbReference type="SMART" id="SM00233">
    <property type="entry name" value="PH"/>
    <property type="match status" value="1"/>
</dbReference>
<gene>
    <name evidence="4" type="ORF">CVT26_008003</name>
</gene>
<dbReference type="STRING" id="231916.A0A409YJI0"/>
<feature type="compositionally biased region" description="Low complexity" evidence="1">
    <location>
        <begin position="37"/>
        <end position="49"/>
    </location>
</feature>
<dbReference type="InParanoid" id="A0A409YJI0"/>
<dbReference type="OrthoDB" id="430364at2759"/>
<feature type="compositionally biased region" description="Polar residues" evidence="1">
    <location>
        <begin position="113"/>
        <end position="128"/>
    </location>
</feature>